<dbReference type="Pfam" id="PF12472">
    <property type="entry name" value="DUF3693"/>
    <property type="match status" value="1"/>
</dbReference>
<feature type="compositionally biased region" description="Low complexity" evidence="1">
    <location>
        <begin position="178"/>
        <end position="194"/>
    </location>
</feature>
<dbReference type="Proteomes" id="UP000825066">
    <property type="component" value="Chromosome"/>
</dbReference>
<sequence length="194" mass="20973">MDWADFFEKTRVAAGAESFAKLAPKIGVTDGAISHYRVGRSVPQVWVVADCLRIQGHPTPEKAAVEIMRAEARTSTERTFWKRLAATAMALCLAVGFALPHKAQAAVPGFDNGHVVYIMRNGIRRFGQRWSSFVGDCHNGNAPDPTAVRPYFPTRTPAISRSPPKMPLIPGSAPKTPSISGSTSSSPLSSQLRT</sequence>
<protein>
    <submittedName>
        <fullName evidence="2">DUF3693 domain-containing protein</fullName>
    </submittedName>
</protein>
<name>A0ABM7R5R2_9GAMM</name>
<gene>
    <name evidence="2" type="ORF">STNY_R20940</name>
</gene>
<proteinExistence type="predicted"/>
<accession>A0ABM7R5R2</accession>
<reference evidence="2 3" key="1">
    <citation type="submission" date="2021-05" db="EMBL/GenBank/DDBJ databases">
        <title>Complete Genome Sequence of Stenotrophomonas pavanii strain Y.</title>
        <authorList>
            <person name="Dohra H."/>
            <person name="Mohad Din A.R.J."/>
            <person name="Suzuki K."/>
            <person name="Fatma A."/>
            <person name="Honjyo M."/>
            <person name="Nishimura T."/>
            <person name="Moriuch R."/>
            <person name="Masuda K."/>
            <person name="Minoura A."/>
            <person name="Tashiro Y."/>
            <person name="Futamata H."/>
        </authorList>
    </citation>
    <scope>NUCLEOTIDE SEQUENCE [LARGE SCALE GENOMIC DNA]</scope>
    <source>
        <strain evidence="3">Y</strain>
    </source>
</reference>
<organism evidence="2 3">
    <name type="scientific">Stenotrophomonas pavanii</name>
    <dbReference type="NCBI Taxonomy" id="487698"/>
    <lineage>
        <taxon>Bacteria</taxon>
        <taxon>Pseudomonadati</taxon>
        <taxon>Pseudomonadota</taxon>
        <taxon>Gammaproteobacteria</taxon>
        <taxon>Lysobacterales</taxon>
        <taxon>Lysobacteraceae</taxon>
        <taxon>Stenotrophomonas</taxon>
    </lineage>
</organism>
<evidence type="ECO:0000313" key="2">
    <source>
        <dbReference type="EMBL" id="BCX43895.1"/>
    </source>
</evidence>
<feature type="region of interest" description="Disordered" evidence="1">
    <location>
        <begin position="144"/>
        <end position="194"/>
    </location>
</feature>
<evidence type="ECO:0000256" key="1">
    <source>
        <dbReference type="SAM" id="MobiDB-lite"/>
    </source>
</evidence>
<dbReference type="RefSeq" id="WP_130768065.1">
    <property type="nucleotide sequence ID" value="NZ_AP024684.1"/>
</dbReference>
<keyword evidence="3" id="KW-1185">Reference proteome</keyword>
<dbReference type="InterPro" id="IPR021096">
    <property type="entry name" value="Vibrio_phage_VSK_Orf152"/>
</dbReference>
<evidence type="ECO:0000313" key="3">
    <source>
        <dbReference type="Proteomes" id="UP000825066"/>
    </source>
</evidence>
<dbReference type="EMBL" id="AP024684">
    <property type="protein sequence ID" value="BCX43895.1"/>
    <property type="molecule type" value="Genomic_DNA"/>
</dbReference>